<evidence type="ECO:0000313" key="1">
    <source>
        <dbReference type="EMBL" id="RMC15247.1"/>
    </source>
</evidence>
<accession>A0A3M0L7Q2</accession>
<name>A0A3M0L7Q2_HIRRU</name>
<protein>
    <submittedName>
        <fullName evidence="1">Uncharacterized protein</fullName>
    </submittedName>
</protein>
<organism evidence="1 2">
    <name type="scientific">Hirundo rustica rustica</name>
    <dbReference type="NCBI Taxonomy" id="333673"/>
    <lineage>
        <taxon>Eukaryota</taxon>
        <taxon>Metazoa</taxon>
        <taxon>Chordata</taxon>
        <taxon>Craniata</taxon>
        <taxon>Vertebrata</taxon>
        <taxon>Euteleostomi</taxon>
        <taxon>Archelosauria</taxon>
        <taxon>Archosauria</taxon>
        <taxon>Dinosauria</taxon>
        <taxon>Saurischia</taxon>
        <taxon>Theropoda</taxon>
        <taxon>Coelurosauria</taxon>
        <taxon>Aves</taxon>
        <taxon>Neognathae</taxon>
        <taxon>Neoaves</taxon>
        <taxon>Telluraves</taxon>
        <taxon>Australaves</taxon>
        <taxon>Passeriformes</taxon>
        <taxon>Sylvioidea</taxon>
        <taxon>Hirundinidae</taxon>
        <taxon>Hirundo</taxon>
    </lineage>
</organism>
<proteinExistence type="predicted"/>
<keyword evidence="2" id="KW-1185">Reference proteome</keyword>
<reference evidence="1 2" key="1">
    <citation type="submission" date="2018-07" db="EMBL/GenBank/DDBJ databases">
        <title>A high quality draft genome assembly of the barn swallow (H. rustica rustica).</title>
        <authorList>
            <person name="Formenti G."/>
            <person name="Chiara M."/>
            <person name="Poveda L."/>
            <person name="Francoijs K.-J."/>
            <person name="Bonisoli-Alquati A."/>
            <person name="Canova L."/>
            <person name="Gianfranceschi L."/>
            <person name="Horner D.S."/>
            <person name="Saino N."/>
        </authorList>
    </citation>
    <scope>NUCLEOTIDE SEQUENCE [LARGE SCALE GENOMIC DNA]</scope>
    <source>
        <strain evidence="1">Chelidonia</strain>
        <tissue evidence="1">Blood</tissue>
    </source>
</reference>
<dbReference type="EMBL" id="QRBI01000104">
    <property type="protein sequence ID" value="RMC15247.1"/>
    <property type="molecule type" value="Genomic_DNA"/>
</dbReference>
<dbReference type="AlphaFoldDB" id="A0A3M0L7Q2"/>
<comment type="caution">
    <text evidence="1">The sequence shown here is derived from an EMBL/GenBank/DDBJ whole genome shotgun (WGS) entry which is preliminary data.</text>
</comment>
<sequence length="114" mass="12205">MIILKQKYDNLIAANLISKVQQPPQEDFVLAGGCSARKSFPDASGDGAEAGVLDWDTQGADFTQILLFAKEYSKGERAATAFIGESGKASARQGRKRPALGELFVGMRNANSPK</sequence>
<dbReference type="Proteomes" id="UP000269221">
    <property type="component" value="Unassembled WGS sequence"/>
</dbReference>
<gene>
    <name evidence="1" type="ORF">DUI87_07432</name>
</gene>
<evidence type="ECO:0000313" key="2">
    <source>
        <dbReference type="Proteomes" id="UP000269221"/>
    </source>
</evidence>